<dbReference type="PROSITE" id="PS51898">
    <property type="entry name" value="TYR_RECOMBINASE"/>
    <property type="match status" value="1"/>
</dbReference>
<dbReference type="Gene3D" id="1.10.443.10">
    <property type="entry name" value="Intergrase catalytic core"/>
    <property type="match status" value="1"/>
</dbReference>
<dbReference type="GO" id="GO:0003677">
    <property type="term" value="F:DNA binding"/>
    <property type="evidence" value="ECO:0007669"/>
    <property type="project" value="UniProtKB-UniRule"/>
</dbReference>
<evidence type="ECO:0000259" key="11">
    <source>
        <dbReference type="PROSITE" id="PS51900"/>
    </source>
</evidence>
<keyword evidence="6 9" id="KW-0238">DNA-binding</keyword>
<dbReference type="GO" id="GO:0007059">
    <property type="term" value="P:chromosome segregation"/>
    <property type="evidence" value="ECO:0007669"/>
    <property type="project" value="UniProtKB-KW"/>
</dbReference>
<dbReference type="PANTHER" id="PTHR30349:SF77">
    <property type="entry name" value="TYROSINE RECOMBINASE XERC"/>
    <property type="match status" value="1"/>
</dbReference>
<keyword evidence="5" id="KW-0229">DNA integration</keyword>
<sequence length="376" mass="43389">MKVFFQATLFSIKEDIKMEADKYLKLIQEELQNLPDYVNEYYLGTNHAVTTTYQYLTEIRRFFDWLRSSGLVSVNSNKDLPIDTLANLRRSDVMLYIDYLQHTTNAQGRLNSPTSINRSINALRSLYKFLTVTADNNNGESYFDRNVMLKIDSLNDTKTLNYRAHTLASHMYRGQMKFDFITFIEKEYPNKCDKRALPSYKVNKERDIAIIALILGTGVRVSEAANVNLGDLNLKQSLLDVTRKGGQRDSVPIAPWAITYIKAYQAIRAQRYHALKKDTAFFLTVYHKQTRRMTANAIEKMVKKYSTAFGHPLTPHKLRHTLASEMYEVTKDQVLVAQQLGQKGTSATDLYTHVDQKQQRDALKEISETSYKKTNE</sequence>
<evidence type="ECO:0000256" key="6">
    <source>
        <dbReference type="ARBA" id="ARBA00023125"/>
    </source>
</evidence>
<proteinExistence type="predicted"/>
<keyword evidence="4" id="KW-0159">Chromosome partition</keyword>
<comment type="caution">
    <text evidence="12">The sequence shown here is derived from an EMBL/GenBank/DDBJ whole genome shotgun (WGS) entry which is preliminary data.</text>
</comment>
<dbReference type="Proteomes" id="UP000003419">
    <property type="component" value="Unassembled WGS sequence"/>
</dbReference>
<name>A0A8D9VUH3_LIMRT</name>
<organism evidence="12 13">
    <name type="scientific">Limosilactobacillus reuteri CF48-3A</name>
    <dbReference type="NCBI Taxonomy" id="525341"/>
    <lineage>
        <taxon>Bacteria</taxon>
        <taxon>Bacillati</taxon>
        <taxon>Bacillota</taxon>
        <taxon>Bacilli</taxon>
        <taxon>Lactobacillales</taxon>
        <taxon>Lactobacillaceae</taxon>
        <taxon>Limosilactobacillus</taxon>
    </lineage>
</organism>
<evidence type="ECO:0000256" key="8">
    <source>
        <dbReference type="ARBA" id="ARBA00023306"/>
    </source>
</evidence>
<dbReference type="GO" id="GO:0005737">
    <property type="term" value="C:cytoplasm"/>
    <property type="evidence" value="ECO:0007669"/>
    <property type="project" value="UniProtKB-SubCell"/>
</dbReference>
<reference evidence="12 13" key="1">
    <citation type="submission" date="2009-01" db="EMBL/GenBank/DDBJ databases">
        <authorList>
            <person name="Qin X."/>
            <person name="Bachman B."/>
            <person name="Battles P."/>
            <person name="Bell A."/>
            <person name="Bess C."/>
            <person name="Bickham C."/>
            <person name="Chaboub L."/>
            <person name="Chen D."/>
            <person name="Coyle M."/>
            <person name="Deiros D.R."/>
            <person name="Dinh H."/>
            <person name="Forbes L."/>
            <person name="Fowler G."/>
            <person name="Francisco L."/>
            <person name="Fu Q."/>
            <person name="Gubbala S."/>
            <person name="Hale W."/>
            <person name="Han Y."/>
            <person name="Hemphill L."/>
            <person name="Highlander S.K."/>
            <person name="Hirani K."/>
            <person name="Hogues M."/>
            <person name="Jackson L."/>
            <person name="Jakkamsetti A."/>
            <person name="Javaid M."/>
            <person name="Jiang H."/>
            <person name="Korchina V."/>
            <person name="Kovar C."/>
            <person name="Lara F."/>
            <person name="Lee S."/>
            <person name="Mata R."/>
            <person name="Mathew T."/>
            <person name="Moen C."/>
            <person name="Morales K."/>
            <person name="Munidasa M."/>
            <person name="Nazareth L."/>
            <person name="Ngo R."/>
            <person name="Nguyen L."/>
            <person name="Okwuonu G."/>
            <person name="Ongeri F."/>
            <person name="Patil S."/>
            <person name="Petrosino J."/>
            <person name="Pham C."/>
            <person name="Pham P."/>
            <person name="Pu L.-L."/>
            <person name="Puazo M."/>
            <person name="Raj R."/>
            <person name="Reid J."/>
            <person name="Rouhana J."/>
            <person name="Saada N."/>
            <person name="Shang Y."/>
            <person name="Simmons D."/>
            <person name="Thornton R."/>
            <person name="Warren J."/>
            <person name="Weissenberger G."/>
            <person name="Zhang J."/>
            <person name="Zhang L."/>
            <person name="Zhou C."/>
            <person name="Zhu D."/>
            <person name="Muzny D."/>
            <person name="Worley K."/>
            <person name="Gibbs R."/>
        </authorList>
    </citation>
    <scope>NUCLEOTIDE SEQUENCE [LARGE SCALE GENOMIC DNA]</scope>
    <source>
        <strain evidence="12 13">CF48-3A</strain>
    </source>
</reference>
<evidence type="ECO:0000313" key="13">
    <source>
        <dbReference type="Proteomes" id="UP000003419"/>
    </source>
</evidence>
<dbReference type="Pfam" id="PF00589">
    <property type="entry name" value="Phage_integrase"/>
    <property type="match status" value="1"/>
</dbReference>
<protein>
    <submittedName>
        <fullName evidence="12">Site-specific tyrosine recombinase XerS</fullName>
    </submittedName>
</protein>
<evidence type="ECO:0000256" key="9">
    <source>
        <dbReference type="PROSITE-ProRule" id="PRU01248"/>
    </source>
</evidence>
<evidence type="ECO:0000259" key="10">
    <source>
        <dbReference type="PROSITE" id="PS51898"/>
    </source>
</evidence>
<evidence type="ECO:0000313" key="12">
    <source>
        <dbReference type="EMBL" id="EEI65576.1"/>
    </source>
</evidence>
<feature type="domain" description="Core-binding (CB)" evidence="11">
    <location>
        <begin position="29"/>
        <end position="131"/>
    </location>
</feature>
<keyword evidence="7" id="KW-0233">DNA recombination</keyword>
<evidence type="ECO:0000256" key="3">
    <source>
        <dbReference type="ARBA" id="ARBA00022618"/>
    </source>
</evidence>
<dbReference type="InterPro" id="IPR010998">
    <property type="entry name" value="Integrase_recombinase_N"/>
</dbReference>
<dbReference type="GO" id="GO:0015074">
    <property type="term" value="P:DNA integration"/>
    <property type="evidence" value="ECO:0007669"/>
    <property type="project" value="UniProtKB-KW"/>
</dbReference>
<dbReference type="GO" id="GO:0006310">
    <property type="term" value="P:DNA recombination"/>
    <property type="evidence" value="ECO:0007669"/>
    <property type="project" value="UniProtKB-KW"/>
</dbReference>
<dbReference type="Gene3D" id="1.10.150.130">
    <property type="match status" value="1"/>
</dbReference>
<dbReference type="InterPro" id="IPR002104">
    <property type="entry name" value="Integrase_catalytic"/>
</dbReference>
<dbReference type="InterPro" id="IPR050090">
    <property type="entry name" value="Tyrosine_recombinase_XerCD"/>
</dbReference>
<dbReference type="NCBIfam" id="NF003462">
    <property type="entry name" value="PRK05084.1"/>
    <property type="match status" value="1"/>
</dbReference>
<dbReference type="EMBL" id="ACHG01000119">
    <property type="protein sequence ID" value="EEI65576.1"/>
    <property type="molecule type" value="Genomic_DNA"/>
</dbReference>
<keyword evidence="2" id="KW-0963">Cytoplasm</keyword>
<evidence type="ECO:0000256" key="1">
    <source>
        <dbReference type="ARBA" id="ARBA00004496"/>
    </source>
</evidence>
<dbReference type="AlphaFoldDB" id="A0A8D9VUH3"/>
<evidence type="ECO:0000256" key="5">
    <source>
        <dbReference type="ARBA" id="ARBA00022908"/>
    </source>
</evidence>
<keyword evidence="3" id="KW-0132">Cell division</keyword>
<comment type="subcellular location">
    <subcellularLocation>
        <location evidence="1">Cytoplasm</location>
    </subcellularLocation>
</comment>
<keyword evidence="8" id="KW-0131">Cell cycle</keyword>
<gene>
    <name evidence="12" type="primary">xerS</name>
    <name evidence="12" type="ORF">HMPREF0534_1113</name>
</gene>
<feature type="domain" description="Tyr recombinase" evidence="10">
    <location>
        <begin position="179"/>
        <end position="364"/>
    </location>
</feature>
<dbReference type="InterPro" id="IPR013762">
    <property type="entry name" value="Integrase-like_cat_sf"/>
</dbReference>
<dbReference type="PANTHER" id="PTHR30349">
    <property type="entry name" value="PHAGE INTEGRASE-RELATED"/>
    <property type="match status" value="1"/>
</dbReference>
<dbReference type="PROSITE" id="PS51900">
    <property type="entry name" value="CB"/>
    <property type="match status" value="1"/>
</dbReference>
<dbReference type="SUPFAM" id="SSF56349">
    <property type="entry name" value="DNA breaking-rejoining enzymes"/>
    <property type="match status" value="1"/>
</dbReference>
<dbReference type="InterPro" id="IPR044068">
    <property type="entry name" value="CB"/>
</dbReference>
<evidence type="ECO:0000256" key="7">
    <source>
        <dbReference type="ARBA" id="ARBA00023172"/>
    </source>
</evidence>
<dbReference type="InterPro" id="IPR011010">
    <property type="entry name" value="DNA_brk_join_enz"/>
</dbReference>
<dbReference type="GO" id="GO:0051301">
    <property type="term" value="P:cell division"/>
    <property type="evidence" value="ECO:0007669"/>
    <property type="project" value="UniProtKB-KW"/>
</dbReference>
<accession>A0A8D9VUH3</accession>
<evidence type="ECO:0000256" key="2">
    <source>
        <dbReference type="ARBA" id="ARBA00022490"/>
    </source>
</evidence>
<evidence type="ECO:0000256" key="4">
    <source>
        <dbReference type="ARBA" id="ARBA00022829"/>
    </source>
</evidence>